<evidence type="ECO:0000313" key="3">
    <source>
        <dbReference type="EMBL" id="CAG9335734.1"/>
    </source>
</evidence>
<reference evidence="3" key="1">
    <citation type="submission" date="2021-09" db="EMBL/GenBank/DDBJ databases">
        <authorList>
            <consortium name="AG Swart"/>
            <person name="Singh M."/>
            <person name="Singh A."/>
            <person name="Seah K."/>
            <person name="Emmerich C."/>
        </authorList>
    </citation>
    <scope>NUCLEOTIDE SEQUENCE</scope>
    <source>
        <strain evidence="3">ATCC30299</strain>
    </source>
</reference>
<protein>
    <recommendedName>
        <fullName evidence="2">BSD domain-containing protein</fullName>
    </recommendedName>
</protein>
<dbReference type="AlphaFoldDB" id="A0AAU9KG36"/>
<evidence type="ECO:0000256" key="1">
    <source>
        <dbReference type="SAM" id="Coils"/>
    </source>
</evidence>
<dbReference type="SUPFAM" id="SSF140383">
    <property type="entry name" value="BSD domain-like"/>
    <property type="match status" value="1"/>
</dbReference>
<dbReference type="Proteomes" id="UP001162131">
    <property type="component" value="Unassembled WGS sequence"/>
</dbReference>
<evidence type="ECO:0000259" key="2">
    <source>
        <dbReference type="PROSITE" id="PS50858"/>
    </source>
</evidence>
<dbReference type="EMBL" id="CAJZBQ010000062">
    <property type="protein sequence ID" value="CAG9335734.1"/>
    <property type="molecule type" value="Genomic_DNA"/>
</dbReference>
<dbReference type="Gene3D" id="1.10.3970.10">
    <property type="entry name" value="BSD domain"/>
    <property type="match status" value="1"/>
</dbReference>
<feature type="domain" description="BSD" evidence="2">
    <location>
        <begin position="71"/>
        <end position="123"/>
    </location>
</feature>
<organism evidence="3 4">
    <name type="scientific">Blepharisma stoltei</name>
    <dbReference type="NCBI Taxonomy" id="1481888"/>
    <lineage>
        <taxon>Eukaryota</taxon>
        <taxon>Sar</taxon>
        <taxon>Alveolata</taxon>
        <taxon>Ciliophora</taxon>
        <taxon>Postciliodesmatophora</taxon>
        <taxon>Heterotrichea</taxon>
        <taxon>Heterotrichida</taxon>
        <taxon>Blepharismidae</taxon>
        <taxon>Blepharisma</taxon>
    </lineage>
</organism>
<sequence length="235" mass="27760">MRGLISFVNTVVGGKEEAKEGHLLLPWEDYKEKAKELNIKGSITDVLKDAILEISNNEKNLLIFRSNKETSFFEFNLDEKIEVITEVLKVDTNLRELFRNLVPRCTSEELFWKSYFYNVERVKEEILNKFSGKKGDTELDDVHKELMDELEKELKADIEKKPLRARIKAKNEVQELKDELRKALERIEKLEERVRKLEGEENKIEVEEEKKEEKIEDMKDIEAAFLIEDENLEPE</sequence>
<dbReference type="Pfam" id="PF03909">
    <property type="entry name" value="BSD"/>
    <property type="match status" value="1"/>
</dbReference>
<evidence type="ECO:0000313" key="4">
    <source>
        <dbReference type="Proteomes" id="UP001162131"/>
    </source>
</evidence>
<dbReference type="SMART" id="SM00751">
    <property type="entry name" value="BSD"/>
    <property type="match status" value="1"/>
</dbReference>
<name>A0AAU9KG36_9CILI</name>
<gene>
    <name evidence="3" type="ORF">BSTOLATCC_MIC64197</name>
</gene>
<keyword evidence="4" id="KW-1185">Reference proteome</keyword>
<keyword evidence="1" id="KW-0175">Coiled coil</keyword>
<dbReference type="InterPro" id="IPR035925">
    <property type="entry name" value="BSD_dom_sf"/>
</dbReference>
<proteinExistence type="predicted"/>
<dbReference type="PROSITE" id="PS50858">
    <property type="entry name" value="BSD"/>
    <property type="match status" value="1"/>
</dbReference>
<feature type="coiled-coil region" evidence="1">
    <location>
        <begin position="166"/>
        <end position="224"/>
    </location>
</feature>
<dbReference type="InterPro" id="IPR005607">
    <property type="entry name" value="BSD_dom"/>
</dbReference>
<comment type="caution">
    <text evidence="3">The sequence shown here is derived from an EMBL/GenBank/DDBJ whole genome shotgun (WGS) entry which is preliminary data.</text>
</comment>
<accession>A0AAU9KG36</accession>